<accession>A0A0E9RDU0</accession>
<proteinExistence type="predicted"/>
<reference evidence="1" key="1">
    <citation type="submission" date="2014-11" db="EMBL/GenBank/DDBJ databases">
        <authorList>
            <person name="Amaro Gonzalez C."/>
        </authorList>
    </citation>
    <scope>NUCLEOTIDE SEQUENCE</scope>
</reference>
<dbReference type="AlphaFoldDB" id="A0A0E9RDU0"/>
<name>A0A0E9RDU0_ANGAN</name>
<protein>
    <submittedName>
        <fullName evidence="1">Uncharacterized protein</fullName>
    </submittedName>
</protein>
<sequence>MWKSFAHFVRIYSRPIGLSLSIFPRPYYLLIHEK</sequence>
<evidence type="ECO:0000313" key="1">
    <source>
        <dbReference type="EMBL" id="JAH26508.1"/>
    </source>
</evidence>
<dbReference type="EMBL" id="GBXM01082069">
    <property type="protein sequence ID" value="JAH26508.1"/>
    <property type="molecule type" value="Transcribed_RNA"/>
</dbReference>
<dbReference type="EMBL" id="GBXM01062129">
    <property type="protein sequence ID" value="JAH46448.1"/>
    <property type="molecule type" value="Transcribed_RNA"/>
</dbReference>
<reference evidence="1" key="2">
    <citation type="journal article" date="2015" name="Fish Shellfish Immunol.">
        <title>Early steps in the European eel (Anguilla anguilla)-Vibrio vulnificus interaction in the gills: Role of the RtxA13 toxin.</title>
        <authorList>
            <person name="Callol A."/>
            <person name="Pajuelo D."/>
            <person name="Ebbesson L."/>
            <person name="Teles M."/>
            <person name="MacKenzie S."/>
            <person name="Amaro C."/>
        </authorList>
    </citation>
    <scope>NUCLEOTIDE SEQUENCE</scope>
</reference>
<organism evidence="1">
    <name type="scientific">Anguilla anguilla</name>
    <name type="common">European freshwater eel</name>
    <name type="synonym">Muraena anguilla</name>
    <dbReference type="NCBI Taxonomy" id="7936"/>
    <lineage>
        <taxon>Eukaryota</taxon>
        <taxon>Metazoa</taxon>
        <taxon>Chordata</taxon>
        <taxon>Craniata</taxon>
        <taxon>Vertebrata</taxon>
        <taxon>Euteleostomi</taxon>
        <taxon>Actinopterygii</taxon>
        <taxon>Neopterygii</taxon>
        <taxon>Teleostei</taxon>
        <taxon>Anguilliformes</taxon>
        <taxon>Anguillidae</taxon>
        <taxon>Anguilla</taxon>
    </lineage>
</organism>